<dbReference type="OrthoDB" id="1869581at2759"/>
<dbReference type="KEGG" id="bspl:121201890"/>
<gene>
    <name evidence="12" type="primary">LOC121201890</name>
</gene>
<dbReference type="InterPro" id="IPR036236">
    <property type="entry name" value="Znf_C2H2_sf"/>
</dbReference>
<evidence type="ECO:0000256" key="9">
    <source>
        <dbReference type="PROSITE-ProRule" id="PRU00027"/>
    </source>
</evidence>
<comment type="subcellular location">
    <subcellularLocation>
        <location evidence="1">Nucleus</location>
    </subcellularLocation>
</comment>
<evidence type="ECO:0000313" key="11">
    <source>
        <dbReference type="Proteomes" id="UP000515150"/>
    </source>
</evidence>
<keyword evidence="5" id="KW-0805">Transcription regulation</keyword>
<dbReference type="PANTHER" id="PTHR46481:SF10">
    <property type="entry name" value="ZINC FINGER BED DOMAIN-CONTAINING PROTEIN 39"/>
    <property type="match status" value="1"/>
</dbReference>
<organism evidence="11 12">
    <name type="scientific">Betta splendens</name>
    <name type="common">Siamese fighting fish</name>
    <dbReference type="NCBI Taxonomy" id="158456"/>
    <lineage>
        <taxon>Eukaryota</taxon>
        <taxon>Metazoa</taxon>
        <taxon>Chordata</taxon>
        <taxon>Craniata</taxon>
        <taxon>Vertebrata</taxon>
        <taxon>Euteleostomi</taxon>
        <taxon>Actinopterygii</taxon>
        <taxon>Neopterygii</taxon>
        <taxon>Teleostei</taxon>
        <taxon>Neoteleostei</taxon>
        <taxon>Acanthomorphata</taxon>
        <taxon>Anabantaria</taxon>
        <taxon>Anabantiformes</taxon>
        <taxon>Anabantoidei</taxon>
        <taxon>Osphronemidae</taxon>
        <taxon>Betta</taxon>
    </lineage>
</organism>
<dbReference type="Gene3D" id="1.10.10.1070">
    <property type="entry name" value="Zinc finger, BED domain-containing"/>
    <property type="match status" value="1"/>
</dbReference>
<dbReference type="SUPFAM" id="SSF57667">
    <property type="entry name" value="beta-beta-alpha zinc fingers"/>
    <property type="match status" value="1"/>
</dbReference>
<dbReference type="GO" id="GO:0009791">
    <property type="term" value="P:post-embryonic development"/>
    <property type="evidence" value="ECO:0007669"/>
    <property type="project" value="UniProtKB-ARBA"/>
</dbReference>
<evidence type="ECO:0000259" key="10">
    <source>
        <dbReference type="PROSITE" id="PS50808"/>
    </source>
</evidence>
<reference evidence="12" key="1">
    <citation type="submission" date="2025-08" db="UniProtKB">
        <authorList>
            <consortium name="RefSeq"/>
        </authorList>
    </citation>
    <scope>IDENTIFICATION</scope>
</reference>
<evidence type="ECO:0000256" key="1">
    <source>
        <dbReference type="ARBA" id="ARBA00004123"/>
    </source>
</evidence>
<feature type="domain" description="BED-type" evidence="10">
    <location>
        <begin position="9"/>
        <end position="59"/>
    </location>
</feature>
<evidence type="ECO:0000256" key="4">
    <source>
        <dbReference type="ARBA" id="ARBA00022833"/>
    </source>
</evidence>
<dbReference type="GeneID" id="121201890"/>
<proteinExistence type="predicted"/>
<evidence type="ECO:0000256" key="5">
    <source>
        <dbReference type="ARBA" id="ARBA00023015"/>
    </source>
</evidence>
<evidence type="ECO:0000256" key="6">
    <source>
        <dbReference type="ARBA" id="ARBA00023125"/>
    </source>
</evidence>
<dbReference type="InterPro" id="IPR003656">
    <property type="entry name" value="Znf_BED"/>
</dbReference>
<keyword evidence="11" id="KW-1185">Reference proteome</keyword>
<dbReference type="Proteomes" id="UP000515150">
    <property type="component" value="Chromosome 21"/>
</dbReference>
<name>A0A8M1H8A6_BETSP</name>
<dbReference type="SUPFAM" id="SSF140996">
    <property type="entry name" value="Hermes dimerisation domain"/>
    <property type="match status" value="1"/>
</dbReference>
<dbReference type="GO" id="GO:0008270">
    <property type="term" value="F:zinc ion binding"/>
    <property type="evidence" value="ECO:0007669"/>
    <property type="project" value="UniProtKB-KW"/>
</dbReference>
<dbReference type="GO" id="GO:0046983">
    <property type="term" value="F:protein dimerization activity"/>
    <property type="evidence" value="ECO:0007669"/>
    <property type="project" value="InterPro"/>
</dbReference>
<dbReference type="SMART" id="SM00614">
    <property type="entry name" value="ZnF_BED"/>
    <property type="match status" value="1"/>
</dbReference>
<dbReference type="GO" id="GO:0003677">
    <property type="term" value="F:DNA binding"/>
    <property type="evidence" value="ECO:0007669"/>
    <property type="project" value="UniProtKB-KW"/>
</dbReference>
<sequence length="587" mass="65239">MEQEPVPKRVRSYVWEHFDLISPRKVKCLICAQELTYSSNTSSMLRHLRAKHPETTPNTAATDASAAAAGGAGVGAQQGRQAELDEALVNMIVLDAQPFKVVEDKGFRAFVQKLDPTYVLPSRQTLKSMVDKKYEEAKKKSINELEKAEAVSVTADMWTSITMEAYLGVTCHFINENMELASVLLGVGHFTQSHTAENLRDAMELQLQRWGLRHKVHCLITDNASNMILCAKLMAVRNLPCFAHSLNLVVKKALEQTPVLTDIRTRGRRIVTFFKSSVKAKEKLAEVQNHLQTPPHKLLQEVDTRWNSTYLMLKRLHEQREAVSAALASIPTDIPPLVSLDYDAISECLEVLAPFYLATTELSAERIVSGSKVIPIIRMVQHKLASKAAGLKNETAGLLCQNLQQILATRCNVETIRVLALSTLLDPRFKTLAFGSQSYAQEAVAKLTAECATTIRGESAEPSTSQSAAMSEPNPEAGAVDNLWELLDSRVGATQQIPNPTANATVEVQRYLSEPYLSRGEDPLAYWKTRATTYPLLFSLAKKYLHMPATSVPCERVFSKAGEVASRRRSRLKPRTLETILFLNKNL</sequence>
<dbReference type="InterPro" id="IPR012337">
    <property type="entry name" value="RNaseH-like_sf"/>
</dbReference>
<evidence type="ECO:0000256" key="3">
    <source>
        <dbReference type="ARBA" id="ARBA00022771"/>
    </source>
</evidence>
<dbReference type="InterPro" id="IPR008906">
    <property type="entry name" value="HATC_C_dom"/>
</dbReference>
<dbReference type="SUPFAM" id="SSF53098">
    <property type="entry name" value="Ribonuclease H-like"/>
    <property type="match status" value="1"/>
</dbReference>
<keyword evidence="3 9" id="KW-0863">Zinc-finger</keyword>
<keyword evidence="4" id="KW-0862">Zinc</keyword>
<evidence type="ECO:0000313" key="12">
    <source>
        <dbReference type="RefSeq" id="XP_040924669.1"/>
    </source>
</evidence>
<keyword evidence="7" id="KW-0804">Transcription</keyword>
<protein>
    <submittedName>
        <fullName evidence="12">Zinc finger BED domain-containing protein 4-like</fullName>
    </submittedName>
</protein>
<evidence type="ECO:0000256" key="2">
    <source>
        <dbReference type="ARBA" id="ARBA00022723"/>
    </source>
</evidence>
<dbReference type="AlphaFoldDB" id="A0A8M1H8A6"/>
<dbReference type="Pfam" id="PF05699">
    <property type="entry name" value="Dimer_Tnp_hAT"/>
    <property type="match status" value="1"/>
</dbReference>
<dbReference type="GO" id="GO:0005634">
    <property type="term" value="C:nucleus"/>
    <property type="evidence" value="ECO:0007669"/>
    <property type="project" value="UniProtKB-SubCell"/>
</dbReference>
<dbReference type="InterPro" id="IPR052035">
    <property type="entry name" value="ZnF_BED_domain_contain"/>
</dbReference>
<dbReference type="RefSeq" id="XP_040924669.1">
    <property type="nucleotide sequence ID" value="XM_041068735.2"/>
</dbReference>
<dbReference type="Pfam" id="PF02892">
    <property type="entry name" value="zf-BED"/>
    <property type="match status" value="1"/>
</dbReference>
<keyword evidence="6" id="KW-0238">DNA-binding</keyword>
<keyword evidence="2" id="KW-0479">Metal-binding</keyword>
<evidence type="ECO:0000256" key="8">
    <source>
        <dbReference type="ARBA" id="ARBA00023242"/>
    </source>
</evidence>
<evidence type="ECO:0000256" key="7">
    <source>
        <dbReference type="ARBA" id="ARBA00023163"/>
    </source>
</evidence>
<dbReference type="PROSITE" id="PS50808">
    <property type="entry name" value="ZF_BED"/>
    <property type="match status" value="1"/>
</dbReference>
<dbReference type="PANTHER" id="PTHR46481">
    <property type="entry name" value="ZINC FINGER BED DOMAIN-CONTAINING PROTEIN 4"/>
    <property type="match status" value="1"/>
</dbReference>
<accession>A0A8M1H8A6</accession>
<keyword evidence="8" id="KW-0539">Nucleus</keyword>